<dbReference type="AlphaFoldDB" id="A0A1L8RJ97"/>
<accession>A0A1L8RJ97</accession>
<protein>
    <submittedName>
        <fullName evidence="2">Uncharacterized protein</fullName>
    </submittedName>
</protein>
<keyword evidence="1" id="KW-0472">Membrane</keyword>
<organism evidence="2 3">
    <name type="scientific">Enterococcus canis</name>
    <dbReference type="NCBI Taxonomy" id="214095"/>
    <lineage>
        <taxon>Bacteria</taxon>
        <taxon>Bacillati</taxon>
        <taxon>Bacillota</taxon>
        <taxon>Bacilli</taxon>
        <taxon>Lactobacillales</taxon>
        <taxon>Enterococcaceae</taxon>
        <taxon>Enterococcus</taxon>
    </lineage>
</organism>
<name>A0A1L8RJ97_9ENTE</name>
<feature type="transmembrane region" description="Helical" evidence="1">
    <location>
        <begin position="30"/>
        <end position="49"/>
    </location>
</feature>
<feature type="transmembrane region" description="Helical" evidence="1">
    <location>
        <begin position="7"/>
        <end position="24"/>
    </location>
</feature>
<evidence type="ECO:0000313" key="3">
    <source>
        <dbReference type="Proteomes" id="UP000181884"/>
    </source>
</evidence>
<dbReference type="EMBL" id="JXKH01000001">
    <property type="protein sequence ID" value="OJG19839.1"/>
    <property type="molecule type" value="Genomic_DNA"/>
</dbReference>
<comment type="caution">
    <text evidence="2">The sequence shown here is derived from an EMBL/GenBank/DDBJ whole genome shotgun (WGS) entry which is preliminary data.</text>
</comment>
<dbReference type="RefSeq" id="WP_067391328.1">
    <property type="nucleotide sequence ID" value="NZ_JXKH01000001.1"/>
</dbReference>
<sequence length="119" mass="13940">MRRLKDWLPLLVYFLPFAYLAMYVDFQKESVMGFLLALIVLFPFSFYLALRKQYSLIIIGNLISIAFSIFLTFQFDAWHHHYQTASPITLCLLSSLLLLVCQVIGGFWGTYMRRFQAPV</sequence>
<keyword evidence="1" id="KW-1133">Transmembrane helix</keyword>
<gene>
    <name evidence="2" type="ORF">RU97_GL000072</name>
</gene>
<evidence type="ECO:0000313" key="2">
    <source>
        <dbReference type="EMBL" id="OJG19839.1"/>
    </source>
</evidence>
<keyword evidence="1" id="KW-0812">Transmembrane</keyword>
<keyword evidence="3" id="KW-1185">Reference proteome</keyword>
<reference evidence="2 3" key="1">
    <citation type="submission" date="2014-12" db="EMBL/GenBank/DDBJ databases">
        <title>Draft genome sequences of 29 type strains of Enterococci.</title>
        <authorList>
            <person name="Zhong Z."/>
            <person name="Sun Z."/>
            <person name="Liu W."/>
            <person name="Zhang W."/>
            <person name="Zhang H."/>
        </authorList>
    </citation>
    <scope>NUCLEOTIDE SEQUENCE [LARGE SCALE GENOMIC DNA]</scope>
    <source>
        <strain evidence="2 3">DSM 17029</strain>
    </source>
</reference>
<evidence type="ECO:0000256" key="1">
    <source>
        <dbReference type="SAM" id="Phobius"/>
    </source>
</evidence>
<dbReference type="Proteomes" id="UP000181884">
    <property type="component" value="Unassembled WGS sequence"/>
</dbReference>
<feature type="transmembrane region" description="Helical" evidence="1">
    <location>
        <begin position="87"/>
        <end position="108"/>
    </location>
</feature>
<feature type="transmembrane region" description="Helical" evidence="1">
    <location>
        <begin position="56"/>
        <end position="75"/>
    </location>
</feature>
<proteinExistence type="predicted"/>